<evidence type="ECO:0000313" key="1">
    <source>
        <dbReference type="EMBL" id="KAA1065770.1"/>
    </source>
</evidence>
<proteinExistence type="predicted"/>
<comment type="caution">
    <text evidence="1">The sequence shown here is derived from an EMBL/GenBank/DDBJ whole genome shotgun (WGS) entry which is preliminary data.</text>
</comment>
<dbReference type="OrthoDB" id="40902at2759"/>
<accession>A0A5B0LPM3</accession>
<dbReference type="EMBL" id="VSWC01000196">
    <property type="protein sequence ID" value="KAA1065770.1"/>
    <property type="molecule type" value="Genomic_DNA"/>
</dbReference>
<protein>
    <submittedName>
        <fullName evidence="1">Uncharacterized protein</fullName>
    </submittedName>
</protein>
<evidence type="ECO:0000313" key="2">
    <source>
        <dbReference type="Proteomes" id="UP000324748"/>
    </source>
</evidence>
<dbReference type="AlphaFoldDB" id="A0A5B0LPM3"/>
<gene>
    <name evidence="1" type="ORF">PGT21_009559</name>
</gene>
<name>A0A5B0LPM3_PUCGR</name>
<reference evidence="1 2" key="1">
    <citation type="submission" date="2019-05" db="EMBL/GenBank/DDBJ databases">
        <title>Emergence of the Ug99 lineage of the wheat stem rust pathogen through somatic hybridization.</title>
        <authorList>
            <person name="Li F."/>
            <person name="Upadhyaya N.M."/>
            <person name="Sperschneider J."/>
            <person name="Matny O."/>
            <person name="Nguyen-Phuc H."/>
            <person name="Mago R."/>
            <person name="Raley C."/>
            <person name="Miller M.E."/>
            <person name="Silverstein K.A.T."/>
            <person name="Henningsen E."/>
            <person name="Hirsch C.D."/>
            <person name="Visser B."/>
            <person name="Pretorius Z.A."/>
            <person name="Steffenson B.J."/>
            <person name="Schwessinger B."/>
            <person name="Dodds P.N."/>
            <person name="Figueroa M."/>
        </authorList>
    </citation>
    <scope>NUCLEOTIDE SEQUENCE [LARGE SCALE GENOMIC DNA]</scope>
    <source>
        <strain evidence="1">21-0</strain>
    </source>
</reference>
<organism evidence="1 2">
    <name type="scientific">Puccinia graminis f. sp. tritici</name>
    <dbReference type="NCBI Taxonomy" id="56615"/>
    <lineage>
        <taxon>Eukaryota</taxon>
        <taxon>Fungi</taxon>
        <taxon>Dikarya</taxon>
        <taxon>Basidiomycota</taxon>
        <taxon>Pucciniomycotina</taxon>
        <taxon>Pucciniomycetes</taxon>
        <taxon>Pucciniales</taxon>
        <taxon>Pucciniaceae</taxon>
        <taxon>Puccinia</taxon>
    </lineage>
</organism>
<dbReference type="Proteomes" id="UP000324748">
    <property type="component" value="Unassembled WGS sequence"/>
</dbReference>
<sequence>MSPRWPTASFLYWPPSAVSQLINGRFLSSFAQFGFLNLAKQRHPDYSLTRSSEQLPSLVPHHHPPQSPMVLHHPQLILDHRSHIVKKDPPIVFPKRFAISLQAQNFILGCLQTEP</sequence>
<keyword evidence="2" id="KW-1185">Reference proteome</keyword>